<evidence type="ECO:0000313" key="2">
    <source>
        <dbReference type="EMBL" id="MBW0145591.1"/>
    </source>
</evidence>
<feature type="signal peptide" evidence="1">
    <location>
        <begin position="1"/>
        <end position="20"/>
    </location>
</feature>
<keyword evidence="1" id="KW-0732">Signal</keyword>
<gene>
    <name evidence="2" type="ORF">KTQ36_09835</name>
</gene>
<name>A0ABS6V7R4_9SPHN</name>
<dbReference type="EMBL" id="JAHVAH010000001">
    <property type="protein sequence ID" value="MBW0145591.1"/>
    <property type="molecule type" value="Genomic_DNA"/>
</dbReference>
<evidence type="ECO:0000256" key="1">
    <source>
        <dbReference type="SAM" id="SignalP"/>
    </source>
</evidence>
<proteinExistence type="predicted"/>
<sequence>MRSVILSAFAAVLLASPASATQGIVCSTIEGPERVYSLMAGTHAAATWSIKEQQGERWIDREIGQHWIDDERLYVDIVNSETLTRVARIEARKTGTEWVGAFRTETRTQSMVCQQD</sequence>
<feature type="chain" id="PRO_5045050055" evidence="1">
    <location>
        <begin position="21"/>
        <end position="116"/>
    </location>
</feature>
<keyword evidence="3" id="KW-1185">Reference proteome</keyword>
<accession>A0ABS6V7R4</accession>
<organism evidence="2 3">
    <name type="scientific">Sphingomicrobium clamense</name>
    <dbReference type="NCBI Taxonomy" id="2851013"/>
    <lineage>
        <taxon>Bacteria</taxon>
        <taxon>Pseudomonadati</taxon>
        <taxon>Pseudomonadota</taxon>
        <taxon>Alphaproteobacteria</taxon>
        <taxon>Sphingomonadales</taxon>
        <taxon>Sphingomonadaceae</taxon>
        <taxon>Sphingomicrobium</taxon>
    </lineage>
</organism>
<protein>
    <submittedName>
        <fullName evidence="2">Uncharacterized protein</fullName>
    </submittedName>
</protein>
<comment type="caution">
    <text evidence="2">The sequence shown here is derived from an EMBL/GenBank/DDBJ whole genome shotgun (WGS) entry which is preliminary data.</text>
</comment>
<dbReference type="Proteomes" id="UP000698028">
    <property type="component" value="Unassembled WGS sequence"/>
</dbReference>
<evidence type="ECO:0000313" key="3">
    <source>
        <dbReference type="Proteomes" id="UP000698028"/>
    </source>
</evidence>
<dbReference type="RefSeq" id="WP_218633486.1">
    <property type="nucleotide sequence ID" value="NZ_JAHVAH010000001.1"/>
</dbReference>
<reference evidence="2 3" key="1">
    <citation type="submission" date="2021-07" db="EMBL/GenBank/DDBJ databases">
        <title>The draft genome sequence of Sphingomicrobium sp. B8.</title>
        <authorList>
            <person name="Mu L."/>
        </authorList>
    </citation>
    <scope>NUCLEOTIDE SEQUENCE [LARGE SCALE GENOMIC DNA]</scope>
    <source>
        <strain evidence="2 3">B8</strain>
    </source>
</reference>